<dbReference type="SMART" id="SM00086">
    <property type="entry name" value="PAC"/>
    <property type="match status" value="2"/>
</dbReference>
<dbReference type="InterPro" id="IPR001610">
    <property type="entry name" value="PAC"/>
</dbReference>
<dbReference type="Pfam" id="PF08447">
    <property type="entry name" value="PAS_3"/>
    <property type="match status" value="2"/>
</dbReference>
<dbReference type="SMART" id="SM00091">
    <property type="entry name" value="PAS"/>
    <property type="match status" value="2"/>
</dbReference>
<dbReference type="GO" id="GO:0007165">
    <property type="term" value="P:signal transduction"/>
    <property type="evidence" value="ECO:0007669"/>
    <property type="project" value="UniProtKB-KW"/>
</dbReference>
<dbReference type="Gene3D" id="1.10.287.950">
    <property type="entry name" value="Methyl-accepting chemotaxis protein"/>
    <property type="match status" value="1"/>
</dbReference>
<evidence type="ECO:0000313" key="12">
    <source>
        <dbReference type="Proteomes" id="UP000028631"/>
    </source>
</evidence>
<accession>A0A085VNW9</accession>
<dbReference type="PROSITE" id="PS50113">
    <property type="entry name" value="PAC"/>
    <property type="match status" value="1"/>
</dbReference>
<evidence type="ECO:0000259" key="9">
    <source>
        <dbReference type="PROSITE" id="PS50111"/>
    </source>
</evidence>
<reference evidence="11 12" key="1">
    <citation type="submission" date="2014-07" db="EMBL/GenBank/DDBJ databases">
        <title>Draft Genome Sequences of Environmental Pseudomonas syringae strains.</title>
        <authorList>
            <person name="Baltrus D.A."/>
            <person name="Berge O."/>
            <person name="Morris C."/>
        </authorList>
    </citation>
    <scope>NUCLEOTIDE SEQUENCE [LARGE SCALE GENOMIC DNA]</scope>
    <source>
        <strain evidence="11 12">GAW0119</strain>
    </source>
</reference>
<evidence type="ECO:0000256" key="1">
    <source>
        <dbReference type="ARBA" id="ARBA00004236"/>
    </source>
</evidence>
<feature type="domain" description="Methyl-accepting transducer" evidence="9">
    <location>
        <begin position="263"/>
        <end position="437"/>
    </location>
</feature>
<dbReference type="GO" id="GO:0005886">
    <property type="term" value="C:plasma membrane"/>
    <property type="evidence" value="ECO:0007669"/>
    <property type="project" value="UniProtKB-SubCell"/>
</dbReference>
<keyword evidence="2" id="KW-1003">Cell membrane</keyword>
<dbReference type="PATRIC" id="fig|317.175.peg.1149"/>
<proteinExistence type="predicted"/>
<dbReference type="SUPFAM" id="SSF55785">
    <property type="entry name" value="PYP-like sensor domain (PAS domain)"/>
    <property type="match status" value="2"/>
</dbReference>
<evidence type="ECO:0000256" key="7">
    <source>
        <dbReference type="ARBA" id="ARBA00023224"/>
    </source>
</evidence>
<sequence length="437" mass="47909">MFNTRLKKELQAQEAELSIYRQMERGMDSQMLSVTLDANYRITQANANFSKALGYSAEHLQGRGMDEIVPAYVKQLDCYRNLRTGIANGESVIDNYRFLKADGSLAWVRAIWYPIMGDDGKLSHIRCFGSEITDAIELATENAAFIQALLRSTAVIEFDLTGHVLKANDQFLKGMGYNLAQIVGRHHSIFCEPAEVNSPQYKEFWATLNRGEFVADRFKRVDANGREVWLEATYNPVHDAQGNLYKVVKFATVITDQVEREVEVSDAAGIAFEISQQTDLTAQRGASVVKDTVETMRKISEEMQSASQGIEALGKQSLLISSIVQTIGGIAQQTNLLALNAAIEAARAGEQGRGFAVVADEVRQLAGRTSAATEEIVNVVQQNQNLVDEAVRGIANSRGQAEQGLGLANDAGAVIVEIQEGARQVVGAVSRFANQLK</sequence>
<dbReference type="PANTHER" id="PTHR32089:SF112">
    <property type="entry name" value="LYSOZYME-LIKE PROTEIN-RELATED"/>
    <property type="match status" value="1"/>
</dbReference>
<gene>
    <name evidence="11" type="ORF">IV01_05465</name>
</gene>
<keyword evidence="4" id="KW-0812">Transmembrane</keyword>
<feature type="domain" description="PAC" evidence="10">
    <location>
        <begin position="214"/>
        <end position="266"/>
    </location>
</feature>
<evidence type="ECO:0000256" key="6">
    <source>
        <dbReference type="ARBA" id="ARBA00023136"/>
    </source>
</evidence>
<dbReference type="GO" id="GO:0006935">
    <property type="term" value="P:chemotaxis"/>
    <property type="evidence" value="ECO:0007669"/>
    <property type="project" value="UniProtKB-ARBA"/>
</dbReference>
<organism evidence="11 12">
    <name type="scientific">Pseudomonas syringae</name>
    <dbReference type="NCBI Taxonomy" id="317"/>
    <lineage>
        <taxon>Bacteria</taxon>
        <taxon>Pseudomonadati</taxon>
        <taxon>Pseudomonadota</taxon>
        <taxon>Gammaproteobacteria</taxon>
        <taxon>Pseudomonadales</taxon>
        <taxon>Pseudomonadaceae</taxon>
        <taxon>Pseudomonas</taxon>
    </lineage>
</organism>
<dbReference type="PANTHER" id="PTHR32089">
    <property type="entry name" value="METHYL-ACCEPTING CHEMOTAXIS PROTEIN MCPB"/>
    <property type="match status" value="1"/>
</dbReference>
<evidence type="ECO:0000256" key="8">
    <source>
        <dbReference type="PROSITE-ProRule" id="PRU00284"/>
    </source>
</evidence>
<evidence type="ECO:0000256" key="2">
    <source>
        <dbReference type="ARBA" id="ARBA00022475"/>
    </source>
</evidence>
<dbReference type="CDD" id="cd00130">
    <property type="entry name" value="PAS"/>
    <property type="match status" value="2"/>
</dbReference>
<keyword evidence="6" id="KW-0472">Membrane</keyword>
<dbReference type="InterPro" id="IPR004089">
    <property type="entry name" value="MCPsignal_dom"/>
</dbReference>
<dbReference type="Pfam" id="PF00015">
    <property type="entry name" value="MCPsignal"/>
    <property type="match status" value="1"/>
</dbReference>
<dbReference type="Gene3D" id="3.30.450.20">
    <property type="entry name" value="PAS domain"/>
    <property type="match status" value="2"/>
</dbReference>
<keyword evidence="7 8" id="KW-0807">Transducer</keyword>
<dbReference type="PROSITE" id="PS50111">
    <property type="entry name" value="CHEMOTAXIS_TRANSDUC_2"/>
    <property type="match status" value="1"/>
</dbReference>
<dbReference type="Proteomes" id="UP000028631">
    <property type="component" value="Unassembled WGS sequence"/>
</dbReference>
<dbReference type="InterPro" id="IPR013655">
    <property type="entry name" value="PAS_fold_3"/>
</dbReference>
<dbReference type="AlphaFoldDB" id="A0A085VNW9"/>
<keyword evidence="5" id="KW-1133">Transmembrane helix</keyword>
<evidence type="ECO:0000256" key="3">
    <source>
        <dbReference type="ARBA" id="ARBA00022481"/>
    </source>
</evidence>
<dbReference type="InterPro" id="IPR000700">
    <property type="entry name" value="PAS-assoc_C"/>
</dbReference>
<dbReference type="InterPro" id="IPR000014">
    <property type="entry name" value="PAS"/>
</dbReference>
<keyword evidence="3" id="KW-0488">Methylation</keyword>
<evidence type="ECO:0000259" key="10">
    <source>
        <dbReference type="PROSITE" id="PS50113"/>
    </source>
</evidence>
<protein>
    <submittedName>
        <fullName evidence="11">Chemotaxis protein</fullName>
    </submittedName>
</protein>
<evidence type="ECO:0000313" key="11">
    <source>
        <dbReference type="EMBL" id="KFE57132.1"/>
    </source>
</evidence>
<dbReference type="SUPFAM" id="SSF58104">
    <property type="entry name" value="Methyl-accepting chemotaxis protein (MCP) signaling domain"/>
    <property type="match status" value="1"/>
</dbReference>
<comment type="caution">
    <text evidence="11">The sequence shown here is derived from an EMBL/GenBank/DDBJ whole genome shotgun (WGS) entry which is preliminary data.</text>
</comment>
<evidence type="ECO:0000256" key="4">
    <source>
        <dbReference type="ARBA" id="ARBA00022692"/>
    </source>
</evidence>
<comment type="subcellular location">
    <subcellularLocation>
        <location evidence="1">Cell membrane</location>
    </subcellularLocation>
</comment>
<dbReference type="OrthoDB" id="9765776at2"/>
<keyword evidence="12" id="KW-1185">Reference proteome</keyword>
<name>A0A085VNW9_PSESX</name>
<dbReference type="SMART" id="SM00283">
    <property type="entry name" value="MA"/>
    <property type="match status" value="1"/>
</dbReference>
<evidence type="ECO:0000256" key="5">
    <source>
        <dbReference type="ARBA" id="ARBA00022989"/>
    </source>
</evidence>
<dbReference type="EMBL" id="JPQU01000021">
    <property type="protein sequence ID" value="KFE57132.1"/>
    <property type="molecule type" value="Genomic_DNA"/>
</dbReference>
<dbReference type="InterPro" id="IPR035965">
    <property type="entry name" value="PAS-like_dom_sf"/>
</dbReference>
<dbReference type="NCBIfam" id="TIGR00229">
    <property type="entry name" value="sensory_box"/>
    <property type="match status" value="2"/>
</dbReference>